<evidence type="ECO:0000259" key="2">
    <source>
        <dbReference type="SMART" id="SM00859"/>
    </source>
</evidence>
<dbReference type="Gene3D" id="3.30.360.10">
    <property type="entry name" value="Dihydrodipicolinate Reductase, domain 2"/>
    <property type="match status" value="1"/>
</dbReference>
<dbReference type="PANTHER" id="PTHR46278:SF2">
    <property type="entry name" value="ASPARTATE-SEMIALDEHYDE DEHYDROGENASE"/>
    <property type="match status" value="1"/>
</dbReference>
<dbReference type="Pfam" id="PF01118">
    <property type="entry name" value="Semialdhyde_dh"/>
    <property type="match status" value="1"/>
</dbReference>
<protein>
    <submittedName>
        <fullName evidence="3">Segregation protein B</fullName>
    </submittedName>
</protein>
<comment type="similarity">
    <text evidence="1">Belongs to the aspartate-semialdehyde dehydrogenase family.</text>
</comment>
<dbReference type="InterPro" id="IPR000534">
    <property type="entry name" value="Semialdehyde_DH_NAD-bd"/>
</dbReference>
<dbReference type="SMART" id="SM00859">
    <property type="entry name" value="Semialdhyde_dh"/>
    <property type="match status" value="1"/>
</dbReference>
<dbReference type="InterPro" id="IPR036291">
    <property type="entry name" value="NAD(P)-bd_dom_sf"/>
</dbReference>
<feature type="domain" description="Semialdehyde dehydrogenase NAD-binding" evidence="2">
    <location>
        <begin position="6"/>
        <end position="121"/>
    </location>
</feature>
<dbReference type="NCBIfam" id="NF011456">
    <property type="entry name" value="PRK14874.1"/>
    <property type="match status" value="1"/>
</dbReference>
<comment type="caution">
    <text evidence="3">The sequence shown here is derived from an EMBL/GenBank/DDBJ whole genome shotgun (WGS) entry which is preliminary data.</text>
</comment>
<reference evidence="4" key="1">
    <citation type="submission" date="2016-11" db="EMBL/GenBank/DDBJ databases">
        <authorList>
            <person name="Shukria A."/>
            <person name="Stevens D.C."/>
        </authorList>
    </citation>
    <scope>NUCLEOTIDE SEQUENCE [LARGE SCALE GENOMIC DNA]</scope>
    <source>
        <strain evidence="4">Cbfe23</strain>
    </source>
</reference>
<organism evidence="3 4">
    <name type="scientific">Cystobacter ferrugineus</name>
    <dbReference type="NCBI Taxonomy" id="83449"/>
    <lineage>
        <taxon>Bacteria</taxon>
        <taxon>Pseudomonadati</taxon>
        <taxon>Myxococcota</taxon>
        <taxon>Myxococcia</taxon>
        <taxon>Myxococcales</taxon>
        <taxon>Cystobacterineae</taxon>
        <taxon>Archangiaceae</taxon>
        <taxon>Cystobacter</taxon>
    </lineage>
</organism>
<gene>
    <name evidence="3" type="ORF">BON30_18360</name>
</gene>
<dbReference type="RefSeq" id="WP_071899638.1">
    <property type="nucleotide sequence ID" value="NZ_MPIN01000004.1"/>
</dbReference>
<dbReference type="OrthoDB" id="9805684at2"/>
<dbReference type="InterPro" id="IPR012280">
    <property type="entry name" value="Semialdhyde_DH_dimer_dom"/>
</dbReference>
<dbReference type="AlphaFoldDB" id="A0A1L9BB17"/>
<dbReference type="Gene3D" id="3.40.50.720">
    <property type="entry name" value="NAD(P)-binding Rossmann-like Domain"/>
    <property type="match status" value="1"/>
</dbReference>
<accession>A0A1L9BB17</accession>
<dbReference type="CDD" id="cd17894">
    <property type="entry name" value="ASADH_USG1_N"/>
    <property type="match status" value="1"/>
</dbReference>
<sequence>MNENLRIAVVGATGVVGREVVSTLFDREVSAEQLTLLASERSAGEELDYGEETLEVEKVSAESFRGMGLVLLATPAEASRSLAHQAQAAGAWVVDVSSAFRADGAVPLVLPGFNSELLETNFKGRVVALPSAVTTALACILEPLRQAFGVAQVQVTAMMGVSSAGNAGVRELEQQTAALLSGRDPESHTFPQRVGFNLVPQVRPFLANSPWTEEEAGWTLECARLFAPRGEVPVVAGTAVQVPTFHGHGLSLQVRLKKPAPVEQARAALKGAPALKVLDSPGEKVYPMPSLVTADPTVHVGRLRSFPQAPEWLTLFATVDNAGRGAALNLVEAGLRLAARPS</sequence>
<evidence type="ECO:0000313" key="4">
    <source>
        <dbReference type="Proteomes" id="UP000182229"/>
    </source>
</evidence>
<dbReference type="Proteomes" id="UP000182229">
    <property type="component" value="Unassembled WGS sequence"/>
</dbReference>
<dbReference type="PANTHER" id="PTHR46278">
    <property type="entry name" value="DEHYDROGENASE, PUTATIVE-RELATED"/>
    <property type="match status" value="1"/>
</dbReference>
<dbReference type="GO" id="GO:0046983">
    <property type="term" value="F:protein dimerization activity"/>
    <property type="evidence" value="ECO:0007669"/>
    <property type="project" value="InterPro"/>
</dbReference>
<dbReference type="GO" id="GO:0051287">
    <property type="term" value="F:NAD binding"/>
    <property type="evidence" value="ECO:0007669"/>
    <property type="project" value="InterPro"/>
</dbReference>
<reference evidence="3 4" key="2">
    <citation type="submission" date="2016-12" db="EMBL/GenBank/DDBJ databases">
        <title>Draft Genome Sequence of Cystobacter ferrugineus Strain Cbfe23.</title>
        <authorList>
            <person name="Akbar S."/>
            <person name="Dowd S.E."/>
            <person name="Stevens D.C."/>
        </authorList>
    </citation>
    <scope>NUCLEOTIDE SEQUENCE [LARGE SCALE GENOMIC DNA]</scope>
    <source>
        <strain evidence="3 4">Cbfe23</strain>
    </source>
</reference>
<name>A0A1L9BB17_9BACT</name>
<dbReference type="STRING" id="83449.BON30_18360"/>
<dbReference type="GO" id="GO:0008652">
    <property type="term" value="P:amino acid biosynthetic process"/>
    <property type="evidence" value="ECO:0007669"/>
    <property type="project" value="InterPro"/>
</dbReference>
<dbReference type="EMBL" id="MPIN01000004">
    <property type="protein sequence ID" value="OJH39464.1"/>
    <property type="molecule type" value="Genomic_DNA"/>
</dbReference>
<dbReference type="GO" id="GO:0016620">
    <property type="term" value="F:oxidoreductase activity, acting on the aldehyde or oxo group of donors, NAD or NADP as acceptor"/>
    <property type="evidence" value="ECO:0007669"/>
    <property type="project" value="InterPro"/>
</dbReference>
<keyword evidence="4" id="KW-1185">Reference proteome</keyword>
<evidence type="ECO:0000313" key="3">
    <source>
        <dbReference type="EMBL" id="OJH39464.1"/>
    </source>
</evidence>
<dbReference type="PIRSF" id="PIRSF000148">
    <property type="entry name" value="ASA_dh"/>
    <property type="match status" value="1"/>
</dbReference>
<dbReference type="SUPFAM" id="SSF51735">
    <property type="entry name" value="NAD(P)-binding Rossmann-fold domains"/>
    <property type="match status" value="1"/>
</dbReference>
<dbReference type="Pfam" id="PF02774">
    <property type="entry name" value="Semialdhyde_dhC"/>
    <property type="match status" value="1"/>
</dbReference>
<proteinExistence type="inferred from homology"/>
<evidence type="ECO:0000256" key="1">
    <source>
        <dbReference type="ARBA" id="ARBA00010584"/>
    </source>
</evidence>
<dbReference type="SUPFAM" id="SSF55347">
    <property type="entry name" value="Glyceraldehyde-3-phosphate dehydrogenase-like, C-terminal domain"/>
    <property type="match status" value="1"/>
</dbReference>
<dbReference type="CDD" id="cd18129">
    <property type="entry name" value="ASADH_C_USG1_like"/>
    <property type="match status" value="1"/>
</dbReference>